<protein>
    <submittedName>
        <fullName evidence="2">Uncharacterized protein</fullName>
    </submittedName>
</protein>
<accession>U6GZ93</accession>
<sequence>MGGAASTAGGSEPRASASVRPEEEWMLENVLFFDPSKQTPQREGALATYKGPTVRRFTPSRAKLRNRNFRVFFTIEGRRQEYLLRLLNDPVCRILLCDRSGRELKEIRTSHIKYMQRHDIRTDVYVKTEKGDTASLSFEFENSLEAELFGEFVVTLFGIQVHCFGMKAVPKARPLELRERSKSSDGSDGYDSEVERSRENARMKARRKPQALQARTGCPLHGNQACRCAVERPSLDFLKNKKYSSDSSAEEDEEAINARHASRYPVAIEGPCECGKEVRLNDLAVRSGGRLGARVVEWFVANRQGKDPSFPDKCESVGPVFRLGHRHVGKYIQLRASRRLEVSDGSPFVYSLAVKGPVTIDDETARAMLLMLTKVRAKGL</sequence>
<dbReference type="GeneID" id="25269667"/>
<name>U6GZ93_EIMAC</name>
<feature type="region of interest" description="Disordered" evidence="1">
    <location>
        <begin position="1"/>
        <end position="21"/>
    </location>
</feature>
<dbReference type="OrthoDB" id="365655at2759"/>
<evidence type="ECO:0000313" key="2">
    <source>
        <dbReference type="EMBL" id="CDI84523.1"/>
    </source>
</evidence>
<organism evidence="2 3">
    <name type="scientific">Eimeria acervulina</name>
    <name type="common">Coccidian parasite</name>
    <dbReference type="NCBI Taxonomy" id="5801"/>
    <lineage>
        <taxon>Eukaryota</taxon>
        <taxon>Sar</taxon>
        <taxon>Alveolata</taxon>
        <taxon>Apicomplexa</taxon>
        <taxon>Conoidasida</taxon>
        <taxon>Coccidia</taxon>
        <taxon>Eucoccidiorida</taxon>
        <taxon>Eimeriorina</taxon>
        <taxon>Eimeriidae</taxon>
        <taxon>Eimeria</taxon>
    </lineage>
</organism>
<dbReference type="EMBL" id="HG673707">
    <property type="protein sequence ID" value="CDI84523.1"/>
    <property type="molecule type" value="Genomic_DNA"/>
</dbReference>
<evidence type="ECO:0000256" key="1">
    <source>
        <dbReference type="SAM" id="MobiDB-lite"/>
    </source>
</evidence>
<dbReference type="OMA" id="QACRCAV"/>
<dbReference type="AlphaFoldDB" id="U6GZ93"/>
<proteinExistence type="predicted"/>
<dbReference type="RefSeq" id="XP_013246527.1">
    <property type="nucleotide sequence ID" value="XM_013391073.1"/>
</dbReference>
<feature type="region of interest" description="Disordered" evidence="1">
    <location>
        <begin position="177"/>
        <end position="214"/>
    </location>
</feature>
<gene>
    <name evidence="2" type="ORF">EAH_00015970</name>
</gene>
<dbReference type="VEuPathDB" id="ToxoDB:EAH_00015970"/>
<reference evidence="2" key="1">
    <citation type="submission" date="2013-10" db="EMBL/GenBank/DDBJ databases">
        <title>Genomic analysis of the causative agents of coccidiosis in chickens.</title>
        <authorList>
            <person name="Reid A.J."/>
            <person name="Blake D."/>
            <person name="Billington K."/>
            <person name="Browne H."/>
            <person name="Dunn M."/>
            <person name="Hung S."/>
            <person name="Kawahara F."/>
            <person name="Miranda-Saavedra D."/>
            <person name="Mourier T."/>
            <person name="Nagra H."/>
            <person name="Otto T.D."/>
            <person name="Rawlings N."/>
            <person name="Sanchez A."/>
            <person name="Sanders M."/>
            <person name="Subramaniam C."/>
            <person name="Tay Y."/>
            <person name="Dear P."/>
            <person name="Doerig C."/>
            <person name="Gruber A."/>
            <person name="Parkinson J."/>
            <person name="Shirley M."/>
            <person name="Wan K.L."/>
            <person name="Berriman M."/>
            <person name="Tomley F."/>
            <person name="Pain A."/>
        </authorList>
    </citation>
    <scope>NUCLEOTIDE SEQUENCE</scope>
    <source>
        <strain evidence="2">Houghton</strain>
    </source>
</reference>
<evidence type="ECO:0000313" key="3">
    <source>
        <dbReference type="Proteomes" id="UP000018050"/>
    </source>
</evidence>
<keyword evidence="3" id="KW-1185">Reference proteome</keyword>
<feature type="compositionally biased region" description="Basic and acidic residues" evidence="1">
    <location>
        <begin position="193"/>
        <end position="202"/>
    </location>
</feature>
<dbReference type="Proteomes" id="UP000018050">
    <property type="component" value="Unassembled WGS sequence"/>
</dbReference>
<reference evidence="2" key="2">
    <citation type="submission" date="2013-10" db="EMBL/GenBank/DDBJ databases">
        <authorList>
            <person name="Aslett M."/>
        </authorList>
    </citation>
    <scope>NUCLEOTIDE SEQUENCE</scope>
    <source>
        <strain evidence="2">Houghton</strain>
    </source>
</reference>